<proteinExistence type="inferred from homology"/>
<dbReference type="GO" id="GO:0000166">
    <property type="term" value="F:nucleotide binding"/>
    <property type="evidence" value="ECO:0007669"/>
    <property type="project" value="InterPro"/>
</dbReference>
<organism evidence="4 6">
    <name type="scientific">Butyricicoccus porcorum</name>
    <dbReference type="NCBI Taxonomy" id="1945634"/>
    <lineage>
        <taxon>Bacteria</taxon>
        <taxon>Bacillati</taxon>
        <taxon>Bacillota</taxon>
        <taxon>Clostridia</taxon>
        <taxon>Eubacteriales</taxon>
        <taxon>Butyricicoccaceae</taxon>
        <taxon>Butyricicoccus</taxon>
    </lineage>
</organism>
<protein>
    <submittedName>
        <fullName evidence="4">Oxidoreductase</fullName>
    </submittedName>
</protein>
<dbReference type="SUPFAM" id="SSF51735">
    <property type="entry name" value="NAD(P)-binding Rossmann-fold domains"/>
    <property type="match status" value="1"/>
</dbReference>
<comment type="caution">
    <text evidence="4">The sequence shown here is derived from an EMBL/GenBank/DDBJ whole genome shotgun (WGS) entry which is preliminary data.</text>
</comment>
<evidence type="ECO:0000259" key="3">
    <source>
        <dbReference type="Pfam" id="PF02894"/>
    </source>
</evidence>
<dbReference type="EMBL" id="NHOC01000005">
    <property type="protein sequence ID" value="OUM20782.1"/>
    <property type="molecule type" value="Genomic_DNA"/>
</dbReference>
<keyword evidence="6" id="KW-1185">Reference proteome</keyword>
<evidence type="ECO:0000313" key="6">
    <source>
        <dbReference type="Proteomes" id="UP000194903"/>
    </source>
</evidence>
<dbReference type="InterPro" id="IPR036291">
    <property type="entry name" value="NAD(P)-bd_dom_sf"/>
</dbReference>
<dbReference type="Pfam" id="PF01408">
    <property type="entry name" value="GFO_IDH_MocA"/>
    <property type="match status" value="1"/>
</dbReference>
<dbReference type="Proteomes" id="UP000194903">
    <property type="component" value="Unassembled WGS sequence"/>
</dbReference>
<dbReference type="OrthoDB" id="9815825at2"/>
<feature type="domain" description="Gfo/Idh/MocA-like oxidoreductase N-terminal" evidence="2">
    <location>
        <begin position="12"/>
        <end position="143"/>
    </location>
</feature>
<dbReference type="SUPFAM" id="SSF55347">
    <property type="entry name" value="Glyceraldehyde-3-phosphate dehydrogenase-like, C-terminal domain"/>
    <property type="match status" value="1"/>
</dbReference>
<dbReference type="EMBL" id="NHOC01000011">
    <property type="protein sequence ID" value="OUM19627.1"/>
    <property type="molecule type" value="Genomic_DNA"/>
</dbReference>
<dbReference type="Gene3D" id="3.40.50.720">
    <property type="entry name" value="NAD(P)-binding Rossmann-like Domain"/>
    <property type="match status" value="1"/>
</dbReference>
<dbReference type="PANTHER" id="PTHR43708">
    <property type="entry name" value="CONSERVED EXPRESSED OXIDOREDUCTASE (EUROFUNG)"/>
    <property type="match status" value="1"/>
</dbReference>
<reference evidence="4 6" key="1">
    <citation type="submission" date="2017-05" db="EMBL/GenBank/DDBJ databases">
        <title>Butyricicoccus porcorum sp. nov. a butyrate-producing bacterium from the swine intestinal tract.</title>
        <authorList>
            <person name="Trachsel J."/>
            <person name="Humphrey S."/>
            <person name="Allen H.K."/>
        </authorList>
    </citation>
    <scope>NUCLEOTIDE SEQUENCE [LARGE SCALE GENOMIC DNA]</scope>
    <source>
        <strain evidence="4">BB10</strain>
    </source>
</reference>
<dbReference type="InterPro" id="IPR000683">
    <property type="entry name" value="Gfo/Idh/MocA-like_OxRdtase_N"/>
</dbReference>
<dbReference type="AlphaFoldDB" id="A0A252F1H2"/>
<dbReference type="InterPro" id="IPR051317">
    <property type="entry name" value="Gfo/Idh/MocA_oxidoreduct"/>
</dbReference>
<evidence type="ECO:0000256" key="1">
    <source>
        <dbReference type="ARBA" id="ARBA00010928"/>
    </source>
</evidence>
<dbReference type="PANTHER" id="PTHR43708:SF3">
    <property type="entry name" value="OXIDOREDUCTASE"/>
    <property type="match status" value="1"/>
</dbReference>
<evidence type="ECO:0000313" key="5">
    <source>
        <dbReference type="EMBL" id="OUM20782.1"/>
    </source>
</evidence>
<gene>
    <name evidence="5" type="ORF">CBW42_08135</name>
    <name evidence="4" type="ORF">CBW42_11910</name>
</gene>
<accession>A0A252F1H2</accession>
<dbReference type="RefSeq" id="WP_087019711.1">
    <property type="nucleotide sequence ID" value="NZ_CP178353.1"/>
</dbReference>
<evidence type="ECO:0000313" key="4">
    <source>
        <dbReference type="EMBL" id="OUM19627.1"/>
    </source>
</evidence>
<feature type="domain" description="Gfo/Idh/MocA-like oxidoreductase C-terminal" evidence="3">
    <location>
        <begin position="155"/>
        <end position="391"/>
    </location>
</feature>
<name>A0A252F1H2_9FIRM</name>
<dbReference type="InterPro" id="IPR004104">
    <property type="entry name" value="Gfo/Idh/MocA-like_OxRdtase_C"/>
</dbReference>
<comment type="similarity">
    <text evidence="1">Belongs to the Gfo/Idh/MocA family.</text>
</comment>
<sequence length="392" mass="44290">MQIGEKKIERPFRWGIVGGGKTSQVGYKHRLGAMRDNTSFVLTAAAFDVDFDRCKEFGKNLCMDEDRLYPDYQTMFAEEAKREDGIEAVDIATPNFLHYEATKAALEAGLHVICEKPLFFEVEQGEEIKRLAEEKGKIVCVTYGFSGFELLQQMRSMVTSGMLGKINMIDLRYAHGFGCDPEGDVKSEGQKWRVDPSKVGRAFVLGDLSTHTYYMSQMICPDQKLKQVLCDRQAFVGSRYPLEDNAYVLMRYEDGAVGRMWCSCVNAGDMSSQHIRIVGSKASLEWNDMHPDELHYQPQGQPEQILYRGMGYLSPEAQEDERLGALHYTGLIESWSNLYGRFAVAMDAKNRGDEETLKNLVYPDLEHGIDGIKWINACAESADKGAVWVDVK</sequence>
<dbReference type="Gene3D" id="3.30.360.10">
    <property type="entry name" value="Dihydrodipicolinate Reductase, domain 2"/>
    <property type="match status" value="1"/>
</dbReference>
<evidence type="ECO:0000259" key="2">
    <source>
        <dbReference type="Pfam" id="PF01408"/>
    </source>
</evidence>
<dbReference type="Pfam" id="PF02894">
    <property type="entry name" value="GFO_IDH_MocA_C"/>
    <property type="match status" value="1"/>
</dbReference>